<name>A0A655USI9_VIBCL</name>
<reference evidence="1 2" key="1">
    <citation type="submission" date="2015-07" db="EMBL/GenBank/DDBJ databases">
        <authorList>
            <consortium name="Pathogen Informatics"/>
        </authorList>
    </citation>
    <scope>NUCLEOTIDE SEQUENCE [LARGE SCALE GENOMIC DNA]</scope>
    <source>
        <strain evidence="1 2">A325</strain>
    </source>
</reference>
<evidence type="ECO:0000313" key="2">
    <source>
        <dbReference type="Proteomes" id="UP000046067"/>
    </source>
</evidence>
<dbReference type="AlphaFoldDB" id="A0A655USI9"/>
<sequence>MIPRNASVLLWMLLIKYMNHVFRRNTLKLFATVPEWLSQYTRFGFHQVGDCPTVRCHFNTLANDIAIGQTHLVELNRHTHGIKQLQSKSPWPRRLTLYNADENFT</sequence>
<proteinExistence type="predicted"/>
<accession>A0A655USI9</accession>
<organism evidence="1 2">
    <name type="scientific">Vibrio cholerae</name>
    <dbReference type="NCBI Taxonomy" id="666"/>
    <lineage>
        <taxon>Bacteria</taxon>
        <taxon>Pseudomonadati</taxon>
        <taxon>Pseudomonadota</taxon>
        <taxon>Gammaproteobacteria</taxon>
        <taxon>Vibrionales</taxon>
        <taxon>Vibrionaceae</taxon>
        <taxon>Vibrio</taxon>
    </lineage>
</organism>
<gene>
    <name evidence="1" type="ORF">ERS013201_00269</name>
</gene>
<dbReference type="Proteomes" id="UP000046067">
    <property type="component" value="Unassembled WGS sequence"/>
</dbReference>
<dbReference type="EMBL" id="CWQJ01000001">
    <property type="protein sequence ID" value="CSB55686.1"/>
    <property type="molecule type" value="Genomic_DNA"/>
</dbReference>
<protein>
    <submittedName>
        <fullName evidence="1">Uncharacterized protein</fullName>
    </submittedName>
</protein>
<evidence type="ECO:0000313" key="1">
    <source>
        <dbReference type="EMBL" id="CSB55686.1"/>
    </source>
</evidence>